<evidence type="ECO:0000256" key="5">
    <source>
        <dbReference type="SAM" id="MobiDB-lite"/>
    </source>
</evidence>
<name>A0AAE3YE71_9MICC</name>
<reference evidence="6" key="1">
    <citation type="submission" date="2023-07" db="EMBL/GenBank/DDBJ databases">
        <title>Sequencing the genomes of 1000 actinobacteria strains.</title>
        <authorList>
            <person name="Klenk H.-P."/>
        </authorList>
    </citation>
    <scope>NUCLEOTIDE SEQUENCE</scope>
    <source>
        <strain evidence="6">DSM 13988</strain>
    </source>
</reference>
<dbReference type="GO" id="GO:0070628">
    <property type="term" value="F:proteasome binding"/>
    <property type="evidence" value="ECO:0007669"/>
    <property type="project" value="InterPro"/>
</dbReference>
<organism evidence="6 7">
    <name type="scientific">Falsarthrobacter nasiphocae</name>
    <dbReference type="NCBI Taxonomy" id="189863"/>
    <lineage>
        <taxon>Bacteria</taxon>
        <taxon>Bacillati</taxon>
        <taxon>Actinomycetota</taxon>
        <taxon>Actinomycetes</taxon>
        <taxon>Micrococcales</taxon>
        <taxon>Micrococcaceae</taxon>
        <taxon>Falsarthrobacter</taxon>
    </lineage>
</organism>
<evidence type="ECO:0000256" key="1">
    <source>
        <dbReference type="ARBA" id="ARBA00004707"/>
    </source>
</evidence>
<dbReference type="RefSeq" id="WP_309848521.1">
    <property type="nucleotide sequence ID" value="NZ_BAAAIU010000004.1"/>
</dbReference>
<keyword evidence="7" id="KW-1185">Reference proteome</keyword>
<dbReference type="EMBL" id="JAVDUI010000001">
    <property type="protein sequence ID" value="MDR6891107.1"/>
    <property type="molecule type" value="Genomic_DNA"/>
</dbReference>
<dbReference type="InterPro" id="IPR008515">
    <property type="entry name" value="Ubiquitin-like_Pup"/>
</dbReference>
<dbReference type="Pfam" id="PF05639">
    <property type="entry name" value="Pup"/>
    <property type="match status" value="1"/>
</dbReference>
<accession>A0AAE3YE71</accession>
<dbReference type="AlphaFoldDB" id="A0AAE3YE71"/>
<sequence>MSRTSINESASEHEDGPSAGDVFPAEGRASQSQSVDAGGLDDLLADIDSVLTANAEEFVSGFVQKGGQ</sequence>
<dbReference type="GO" id="GO:0070490">
    <property type="term" value="P:protein pupylation"/>
    <property type="evidence" value="ECO:0007669"/>
    <property type="project" value="InterPro"/>
</dbReference>
<protein>
    <recommendedName>
        <fullName evidence="3">Prokaryotic ubiquitin-like protein Pup</fullName>
    </recommendedName>
    <alternativeName>
        <fullName evidence="4">Bacterial ubiquitin-like modifier</fullName>
    </alternativeName>
</protein>
<comment type="pathway">
    <text evidence="1">Protein degradation; proteasomal Pup-dependent pathway.</text>
</comment>
<comment type="caution">
    <text evidence="6">The sequence shown here is derived from an EMBL/GenBank/DDBJ whole genome shotgun (WGS) entry which is preliminary data.</text>
</comment>
<evidence type="ECO:0000313" key="7">
    <source>
        <dbReference type="Proteomes" id="UP001247307"/>
    </source>
</evidence>
<gene>
    <name evidence="6" type="ORF">J2S35_000047</name>
</gene>
<feature type="region of interest" description="Disordered" evidence="5">
    <location>
        <begin position="1"/>
        <end position="35"/>
    </location>
</feature>
<evidence type="ECO:0000256" key="2">
    <source>
        <dbReference type="ARBA" id="ARBA00010616"/>
    </source>
</evidence>
<dbReference type="Proteomes" id="UP001247307">
    <property type="component" value="Unassembled WGS sequence"/>
</dbReference>
<proteinExistence type="inferred from homology"/>
<evidence type="ECO:0000256" key="3">
    <source>
        <dbReference type="ARBA" id="ARBA00016748"/>
    </source>
</evidence>
<evidence type="ECO:0000313" key="6">
    <source>
        <dbReference type="EMBL" id="MDR6891107.1"/>
    </source>
</evidence>
<dbReference type="NCBIfam" id="TIGR03687">
    <property type="entry name" value="pupylate_cterm"/>
    <property type="match status" value="1"/>
</dbReference>
<dbReference type="GO" id="GO:0031386">
    <property type="term" value="F:protein tag activity"/>
    <property type="evidence" value="ECO:0007669"/>
    <property type="project" value="InterPro"/>
</dbReference>
<evidence type="ECO:0000256" key="4">
    <source>
        <dbReference type="ARBA" id="ARBA00032321"/>
    </source>
</evidence>
<comment type="similarity">
    <text evidence="2">Belongs to the prokaryotic ubiquitin-like protein family.</text>
</comment>
<dbReference type="GO" id="GO:0010498">
    <property type="term" value="P:proteasomal protein catabolic process"/>
    <property type="evidence" value="ECO:0007669"/>
    <property type="project" value="InterPro"/>
</dbReference>
<dbReference type="GO" id="GO:0019941">
    <property type="term" value="P:modification-dependent protein catabolic process"/>
    <property type="evidence" value="ECO:0007669"/>
    <property type="project" value="InterPro"/>
</dbReference>